<dbReference type="EMBL" id="JASPKY010000632">
    <property type="protein sequence ID" value="KAK9687620.1"/>
    <property type="molecule type" value="Genomic_DNA"/>
</dbReference>
<keyword evidence="5" id="KW-1185">Reference proteome</keyword>
<evidence type="ECO:0000256" key="2">
    <source>
        <dbReference type="ARBA" id="ARBA00023043"/>
    </source>
</evidence>
<keyword evidence="2 3" id="KW-0040">ANK repeat</keyword>
<dbReference type="FunFam" id="1.25.40.20:FF:000466">
    <property type="entry name" value="Mann-cup, isoform B"/>
    <property type="match status" value="1"/>
</dbReference>
<feature type="repeat" description="ANK" evidence="3">
    <location>
        <begin position="215"/>
        <end position="247"/>
    </location>
</feature>
<proteinExistence type="predicted"/>
<evidence type="ECO:0000256" key="3">
    <source>
        <dbReference type="PROSITE-ProRule" id="PRU00023"/>
    </source>
</evidence>
<dbReference type="InterPro" id="IPR036770">
    <property type="entry name" value="Ankyrin_rpt-contain_sf"/>
</dbReference>
<dbReference type="InterPro" id="IPR002110">
    <property type="entry name" value="Ankyrin_rpt"/>
</dbReference>
<dbReference type="SMART" id="SM00248">
    <property type="entry name" value="ANK"/>
    <property type="match status" value="8"/>
</dbReference>
<dbReference type="Pfam" id="PF12796">
    <property type="entry name" value="Ank_2"/>
    <property type="match status" value="2"/>
</dbReference>
<dbReference type="PANTHER" id="PTHR24173">
    <property type="entry name" value="ANKYRIN REPEAT CONTAINING"/>
    <property type="match status" value="1"/>
</dbReference>
<feature type="repeat" description="ANK" evidence="3">
    <location>
        <begin position="604"/>
        <end position="638"/>
    </location>
</feature>
<protein>
    <submittedName>
        <fullName evidence="4">Ankyrin repeats (3 copies)</fullName>
    </submittedName>
</protein>
<dbReference type="SUPFAM" id="SSF48403">
    <property type="entry name" value="Ankyrin repeat"/>
    <property type="match status" value="2"/>
</dbReference>
<comment type="caution">
    <text evidence="4">The sequence shown here is derived from an EMBL/GenBank/DDBJ whole genome shotgun (WGS) entry which is preliminary data.</text>
</comment>
<dbReference type="Proteomes" id="UP001458880">
    <property type="component" value="Unassembled WGS sequence"/>
</dbReference>
<dbReference type="PROSITE" id="PS50088">
    <property type="entry name" value="ANK_REPEAT"/>
    <property type="match status" value="4"/>
</dbReference>
<sequence length="687" mass="78556">MIMWKSHNKVDVVSQEKDCFQDLILECKHLPPGSKLSYGLRNRLEKFSLASRREIVNRVQVNHGCAPLFIACRRGQLEIVEYLVSVCHADIEQRGCYEVPDDRSVHSVTPLWCAAVSGKLPVIEYLVEHGADINAVSDTGSTPVRSALSDTGSTPVRSACFMTHLEIVQYLVAHGADINRPNFNGGTCLINSVQSAQLCKFLLKHKADVNARDIQNKTALHYAIQEHRLETTQLLLEYNADYNAKSKYGDDALQTACLKGAVLIFEYLIRTINYSSERLANAHELLGSTFLDEHNDLYTALKQRLANAHELLGSTFLDEHNDLYTALKHWKIAQTIRETPKGVIPKRPVMPPREAFQFQREFTTMSELENIMADLDSIRIQSLLIAERILGPYHKDTVFRLMFRGASYADMMRYQRCIDLWRRALEIRVEKDSILYSDTCFTAQALVRFMVDYNEKHIPSDDNENTFVQRFEDSVATFRILTTDIAGGNIFARELLMVKPQYKRQLENFDKILKCITHLIYLMLQTSKTKDQRRLVVELVANLIRINPKSATTDDTLLHMCVSKLNTIRSGYFMDEEPIVIFPEKQVIQFLLNLGAKVNARNESKCTPLHVATVSYNCNNWLVPLLLQYGAHIDQPNGSGECPADRVNVDPFNLDIRLFTVNGNLSYSHRNFLKVYIFLWVISMHRL</sequence>
<feature type="repeat" description="ANK" evidence="3">
    <location>
        <begin position="151"/>
        <end position="183"/>
    </location>
</feature>
<dbReference type="PROSITE" id="PS50297">
    <property type="entry name" value="ANK_REP_REGION"/>
    <property type="match status" value="4"/>
</dbReference>
<dbReference type="AlphaFoldDB" id="A0AAW1ID69"/>
<feature type="repeat" description="ANK" evidence="3">
    <location>
        <begin position="106"/>
        <end position="138"/>
    </location>
</feature>
<gene>
    <name evidence="4" type="ORF">QE152_g36155</name>
</gene>
<accession>A0AAW1ID69</accession>
<dbReference type="PANTHER" id="PTHR24173:SF82">
    <property type="entry name" value="FI19351P1"/>
    <property type="match status" value="1"/>
</dbReference>
<dbReference type="Gene3D" id="1.25.40.20">
    <property type="entry name" value="Ankyrin repeat-containing domain"/>
    <property type="match status" value="3"/>
</dbReference>
<evidence type="ECO:0000313" key="4">
    <source>
        <dbReference type="EMBL" id="KAK9687620.1"/>
    </source>
</evidence>
<evidence type="ECO:0000256" key="1">
    <source>
        <dbReference type="ARBA" id="ARBA00022737"/>
    </source>
</evidence>
<reference evidence="4 5" key="1">
    <citation type="journal article" date="2024" name="BMC Genomics">
        <title>De novo assembly and annotation of Popillia japonica's genome with initial clues to its potential as an invasive pest.</title>
        <authorList>
            <person name="Cucini C."/>
            <person name="Boschi S."/>
            <person name="Funari R."/>
            <person name="Cardaioli E."/>
            <person name="Iannotti N."/>
            <person name="Marturano G."/>
            <person name="Paoli F."/>
            <person name="Bruttini M."/>
            <person name="Carapelli A."/>
            <person name="Frati F."/>
            <person name="Nardi F."/>
        </authorList>
    </citation>
    <scope>NUCLEOTIDE SEQUENCE [LARGE SCALE GENOMIC DNA]</scope>
    <source>
        <strain evidence="4">DMR45628</strain>
    </source>
</reference>
<organism evidence="4 5">
    <name type="scientific">Popillia japonica</name>
    <name type="common">Japanese beetle</name>
    <dbReference type="NCBI Taxonomy" id="7064"/>
    <lineage>
        <taxon>Eukaryota</taxon>
        <taxon>Metazoa</taxon>
        <taxon>Ecdysozoa</taxon>
        <taxon>Arthropoda</taxon>
        <taxon>Hexapoda</taxon>
        <taxon>Insecta</taxon>
        <taxon>Pterygota</taxon>
        <taxon>Neoptera</taxon>
        <taxon>Endopterygota</taxon>
        <taxon>Coleoptera</taxon>
        <taxon>Polyphaga</taxon>
        <taxon>Scarabaeiformia</taxon>
        <taxon>Scarabaeidae</taxon>
        <taxon>Rutelinae</taxon>
        <taxon>Popillia</taxon>
    </lineage>
</organism>
<name>A0AAW1ID69_POPJA</name>
<dbReference type="PRINTS" id="PR01415">
    <property type="entry name" value="ANKYRIN"/>
</dbReference>
<evidence type="ECO:0000313" key="5">
    <source>
        <dbReference type="Proteomes" id="UP001458880"/>
    </source>
</evidence>
<keyword evidence="1" id="KW-0677">Repeat</keyword>